<dbReference type="SUPFAM" id="SSF47384">
    <property type="entry name" value="Homodimeric domain of signal transducing histidine kinase"/>
    <property type="match status" value="1"/>
</dbReference>
<dbReference type="SUPFAM" id="SSF52172">
    <property type="entry name" value="CheY-like"/>
    <property type="match status" value="1"/>
</dbReference>
<dbReference type="InterPro" id="IPR005467">
    <property type="entry name" value="His_kinase_dom"/>
</dbReference>
<dbReference type="PROSITE" id="PS50109">
    <property type="entry name" value="HIS_KIN"/>
    <property type="match status" value="1"/>
</dbReference>
<dbReference type="PANTHER" id="PTHR45339">
    <property type="entry name" value="HYBRID SIGNAL TRANSDUCTION HISTIDINE KINASE J"/>
    <property type="match status" value="1"/>
</dbReference>
<keyword evidence="5 10" id="KW-0812">Transmembrane</keyword>
<keyword evidence="8 10" id="KW-0472">Membrane</keyword>
<dbReference type="AlphaFoldDB" id="A0A840I1K1"/>
<sequence length="616" mass="65938">MNKSSARIRRALSLRFSAAMLLLAIASTVGFVTALSLNQRERHRAEAIAMVSSQRALSQRIALLTSRLDQDREPERLREELHAAIARMRRQHDVLTLGASADVDLTRFLSPIQGLYLQGYLPFDRQVRTFLERAETVSAAEPGSDAWQSAALDRYLVVGMGTDALPQSHALIVQVMQADAEAALTKGRWVDGLLWLSALGLIGAIAIFIFGPMGRRVADSIDNIATAEARARQAARSADAERKAKGAFLHAAGHELKTPLNALIGFADIIRQENVSDKADEALQEMQFASDHLLGLIDAILDAHRAEEGTLTLNEEAFCVAEPLEAASRITEGLCRRKGLGLEACIDVPTTSMVFGDAVRLRQICLNLLDNAVKFTEAGSVGFEASVAETEGVLTLSILVTDTGMGIPAARQSAVFERYAASEDAVARGVGGLGIGLSTTKTLVGLMGGEIALRSEEGAGTEVSVTIPLAKVVPAAPALEAPERDGPIRVLIVDDNAPNRMVAEAMVKIAGGEAVLGCDGVEAVEAANADWFDLILMDISMPRMDGIEATAIIREDGPNMTTPIIAVTAHVAREEVPDLLDQGFDEVIHKPIRKDLIADAMMRWTGPGAAPLRRTA</sequence>
<feature type="modified residue" description="4-aspartylphosphate" evidence="9">
    <location>
        <position position="538"/>
    </location>
</feature>
<evidence type="ECO:0000256" key="5">
    <source>
        <dbReference type="ARBA" id="ARBA00022692"/>
    </source>
</evidence>
<keyword evidence="4 9" id="KW-0597">Phosphoprotein</keyword>
<evidence type="ECO:0000256" key="4">
    <source>
        <dbReference type="ARBA" id="ARBA00022553"/>
    </source>
</evidence>
<evidence type="ECO:0000256" key="9">
    <source>
        <dbReference type="PROSITE-ProRule" id="PRU00169"/>
    </source>
</evidence>
<evidence type="ECO:0000256" key="3">
    <source>
        <dbReference type="ARBA" id="ARBA00012438"/>
    </source>
</evidence>
<accession>A0A840I1K1</accession>
<feature type="transmembrane region" description="Helical" evidence="10">
    <location>
        <begin position="192"/>
        <end position="211"/>
    </location>
</feature>
<evidence type="ECO:0000256" key="1">
    <source>
        <dbReference type="ARBA" id="ARBA00000085"/>
    </source>
</evidence>
<dbReference type="Pfam" id="PF13675">
    <property type="entry name" value="PilJ"/>
    <property type="match status" value="1"/>
</dbReference>
<dbReference type="InterPro" id="IPR004358">
    <property type="entry name" value="Sig_transdc_His_kin-like_C"/>
</dbReference>
<evidence type="ECO:0000313" key="13">
    <source>
        <dbReference type="EMBL" id="MBB4658699.1"/>
    </source>
</evidence>
<comment type="caution">
    <text evidence="13">The sequence shown here is derived from an EMBL/GenBank/DDBJ whole genome shotgun (WGS) entry which is preliminary data.</text>
</comment>
<dbReference type="Gene3D" id="1.10.287.130">
    <property type="match status" value="1"/>
</dbReference>
<dbReference type="Gene3D" id="3.40.50.2300">
    <property type="match status" value="1"/>
</dbReference>
<keyword evidence="7" id="KW-0902">Two-component regulatory system</keyword>
<evidence type="ECO:0000259" key="11">
    <source>
        <dbReference type="PROSITE" id="PS50109"/>
    </source>
</evidence>
<dbReference type="SUPFAM" id="SSF55874">
    <property type="entry name" value="ATPase domain of HSP90 chaperone/DNA topoisomerase II/histidine kinase"/>
    <property type="match status" value="1"/>
</dbReference>
<evidence type="ECO:0000313" key="14">
    <source>
        <dbReference type="Proteomes" id="UP000563524"/>
    </source>
</evidence>
<dbReference type="Pfam" id="PF00072">
    <property type="entry name" value="Response_reg"/>
    <property type="match status" value="1"/>
</dbReference>
<dbReference type="InterPro" id="IPR011006">
    <property type="entry name" value="CheY-like_superfamily"/>
</dbReference>
<dbReference type="Pfam" id="PF02518">
    <property type="entry name" value="HATPase_c"/>
    <property type="match status" value="1"/>
</dbReference>
<dbReference type="FunFam" id="3.30.565.10:FF:000010">
    <property type="entry name" value="Sensor histidine kinase RcsC"/>
    <property type="match status" value="1"/>
</dbReference>
<dbReference type="InterPro" id="IPR003594">
    <property type="entry name" value="HATPase_dom"/>
</dbReference>
<evidence type="ECO:0000256" key="2">
    <source>
        <dbReference type="ARBA" id="ARBA00004141"/>
    </source>
</evidence>
<protein>
    <recommendedName>
        <fullName evidence="3">histidine kinase</fullName>
        <ecNumber evidence="3">2.7.13.3</ecNumber>
    </recommendedName>
</protein>
<organism evidence="13 14">
    <name type="scientific">Parvularcula dongshanensis</name>
    <dbReference type="NCBI Taxonomy" id="1173995"/>
    <lineage>
        <taxon>Bacteria</taxon>
        <taxon>Pseudomonadati</taxon>
        <taxon>Pseudomonadota</taxon>
        <taxon>Alphaproteobacteria</taxon>
        <taxon>Parvularculales</taxon>
        <taxon>Parvularculaceae</taxon>
        <taxon>Parvularcula</taxon>
    </lineage>
</organism>
<dbReference type="Proteomes" id="UP000563524">
    <property type="component" value="Unassembled WGS sequence"/>
</dbReference>
<evidence type="ECO:0000259" key="12">
    <source>
        <dbReference type="PROSITE" id="PS50110"/>
    </source>
</evidence>
<dbReference type="InterPro" id="IPR029095">
    <property type="entry name" value="NarX-like_N"/>
</dbReference>
<dbReference type="PROSITE" id="PS50110">
    <property type="entry name" value="RESPONSE_REGULATORY"/>
    <property type="match status" value="1"/>
</dbReference>
<feature type="domain" description="Response regulatory" evidence="12">
    <location>
        <begin position="489"/>
        <end position="605"/>
    </location>
</feature>
<dbReference type="InterPro" id="IPR003661">
    <property type="entry name" value="HisK_dim/P_dom"/>
</dbReference>
<dbReference type="GO" id="GO:0000155">
    <property type="term" value="F:phosphorelay sensor kinase activity"/>
    <property type="evidence" value="ECO:0007669"/>
    <property type="project" value="InterPro"/>
</dbReference>
<keyword evidence="6 10" id="KW-1133">Transmembrane helix</keyword>
<dbReference type="SMART" id="SM00387">
    <property type="entry name" value="HATPase_c"/>
    <property type="match status" value="1"/>
</dbReference>
<comment type="catalytic activity">
    <reaction evidence="1">
        <text>ATP + protein L-histidine = ADP + protein N-phospho-L-histidine.</text>
        <dbReference type="EC" id="2.7.13.3"/>
    </reaction>
</comment>
<feature type="domain" description="Histidine kinase" evidence="11">
    <location>
        <begin position="251"/>
        <end position="471"/>
    </location>
</feature>
<dbReference type="SMART" id="SM00448">
    <property type="entry name" value="REC"/>
    <property type="match status" value="1"/>
</dbReference>
<dbReference type="InterPro" id="IPR001789">
    <property type="entry name" value="Sig_transdc_resp-reg_receiver"/>
</dbReference>
<proteinExistence type="predicted"/>
<dbReference type="PANTHER" id="PTHR45339:SF5">
    <property type="entry name" value="HISTIDINE KINASE"/>
    <property type="match status" value="1"/>
</dbReference>
<keyword evidence="14" id="KW-1185">Reference proteome</keyword>
<dbReference type="CDD" id="cd00082">
    <property type="entry name" value="HisKA"/>
    <property type="match status" value="1"/>
</dbReference>
<evidence type="ECO:0000256" key="8">
    <source>
        <dbReference type="ARBA" id="ARBA00023136"/>
    </source>
</evidence>
<dbReference type="Gene3D" id="3.30.565.10">
    <property type="entry name" value="Histidine kinase-like ATPase, C-terminal domain"/>
    <property type="match status" value="1"/>
</dbReference>
<dbReference type="PRINTS" id="PR00344">
    <property type="entry name" value="BCTRLSENSOR"/>
</dbReference>
<evidence type="ECO:0000256" key="6">
    <source>
        <dbReference type="ARBA" id="ARBA00022989"/>
    </source>
</evidence>
<evidence type="ECO:0000256" key="10">
    <source>
        <dbReference type="SAM" id="Phobius"/>
    </source>
</evidence>
<dbReference type="InterPro" id="IPR036097">
    <property type="entry name" value="HisK_dim/P_sf"/>
</dbReference>
<dbReference type="EC" id="2.7.13.3" evidence="3"/>
<gene>
    <name evidence="13" type="ORF">GGQ59_001213</name>
</gene>
<reference evidence="13 14" key="1">
    <citation type="submission" date="2020-08" db="EMBL/GenBank/DDBJ databases">
        <title>Genomic Encyclopedia of Type Strains, Phase IV (KMG-IV): sequencing the most valuable type-strain genomes for metagenomic binning, comparative biology and taxonomic classification.</title>
        <authorList>
            <person name="Goeker M."/>
        </authorList>
    </citation>
    <scope>NUCLEOTIDE SEQUENCE [LARGE SCALE GENOMIC DNA]</scope>
    <source>
        <strain evidence="13 14">DSM 102850</strain>
    </source>
</reference>
<dbReference type="GO" id="GO:0016020">
    <property type="term" value="C:membrane"/>
    <property type="evidence" value="ECO:0007669"/>
    <property type="project" value="UniProtKB-SubCell"/>
</dbReference>
<comment type="subcellular location">
    <subcellularLocation>
        <location evidence="2">Membrane</location>
        <topology evidence="2">Multi-pass membrane protein</topology>
    </subcellularLocation>
</comment>
<dbReference type="CDD" id="cd17546">
    <property type="entry name" value="REC_hyHK_CKI1_RcsC-like"/>
    <property type="match status" value="1"/>
</dbReference>
<dbReference type="RefSeq" id="WP_183816885.1">
    <property type="nucleotide sequence ID" value="NZ_JACHOB010000002.1"/>
</dbReference>
<keyword evidence="13" id="KW-0808">Transferase</keyword>
<evidence type="ECO:0000256" key="7">
    <source>
        <dbReference type="ARBA" id="ARBA00023012"/>
    </source>
</evidence>
<name>A0A840I1K1_9PROT</name>
<dbReference type="SMART" id="SM00388">
    <property type="entry name" value="HisKA"/>
    <property type="match status" value="1"/>
</dbReference>
<dbReference type="Pfam" id="PF00512">
    <property type="entry name" value="HisKA"/>
    <property type="match status" value="1"/>
</dbReference>
<dbReference type="InterPro" id="IPR036890">
    <property type="entry name" value="HATPase_C_sf"/>
</dbReference>
<keyword evidence="13" id="KW-0418">Kinase</keyword>
<dbReference type="EMBL" id="JACHOB010000002">
    <property type="protein sequence ID" value="MBB4658699.1"/>
    <property type="molecule type" value="Genomic_DNA"/>
</dbReference>